<dbReference type="RefSeq" id="WP_064122759.1">
    <property type="nucleotide sequence ID" value="NZ_CP015243.1"/>
</dbReference>
<evidence type="ECO:0000256" key="4">
    <source>
        <dbReference type="ARBA" id="ARBA00023002"/>
    </source>
</evidence>
<dbReference type="EMBL" id="CP015243">
    <property type="protein sequence ID" value="ANF57834.1"/>
    <property type="molecule type" value="Genomic_DNA"/>
</dbReference>
<accession>A0A172YF37</accession>
<evidence type="ECO:0000313" key="5">
    <source>
        <dbReference type="EMBL" id="ANF57834.1"/>
    </source>
</evidence>
<dbReference type="STRING" id="376489.A5892_10460"/>
<keyword evidence="3" id="KW-0521">NADP</keyword>
<keyword evidence="5" id="KW-0503">Monooxygenase</keyword>
<evidence type="ECO:0000256" key="1">
    <source>
        <dbReference type="ARBA" id="ARBA00022630"/>
    </source>
</evidence>
<dbReference type="PANTHER" id="PTHR43098:SF5">
    <property type="entry name" value="DUAL-FUNCTIONAL MONOOXYGENASE_METHYLTRANSFERASE PSOF"/>
    <property type="match status" value="1"/>
</dbReference>
<proteinExistence type="predicted"/>
<dbReference type="InterPro" id="IPR020946">
    <property type="entry name" value="Flavin_mOase-like"/>
</dbReference>
<dbReference type="GO" id="GO:0004499">
    <property type="term" value="F:N,N-dimethylaniline monooxygenase activity"/>
    <property type="evidence" value="ECO:0007669"/>
    <property type="project" value="InterPro"/>
</dbReference>
<keyword evidence="2" id="KW-0274">FAD</keyword>
<sequence>MSDEKHVDAIVVGAGFSGLYMLKKLRDELGLDVVLFDKAGDVGGTWYWNRYPGALSDTEAYLYVYSWDKELLQDHAITHHYANQPTIIGYLKNVAARHDLRKNIVFNTGISSAIYDEKNGLWHVTTDKDDDYTCRHFVTALGLLSASNVPNIEGRETFKGQSYHSAQWPEGVNLEGKKVGVIGTGSTGTQIITAIAPVVGALTVFQRSAQYTVPAGNGPVAEEYEKAIKENYDEIWEGVWNSSLGFGLNETSRSLHDVSEEERDAIFQQAWKKGGGFRFMFETFGDIATDEVANKYAQDFIRRKIREIVKDPVTAEKLCPKDLYAKRPICDSGYYSVYNQDNVSLVDVKANPIKRITPNGILTEDGVEHALDVIIFATGFDAVDGNYTKFEVRGRGGKDLKEHWKEGPSSYLGMFNNGYPNMYMVLGPNGPFSNLPPAIELEVRFISDLIKHAEEQGFATVEATGKAVSTWSDACDEIAHMTLFPKAESWIFGANIPGKKNQVYFYMGGIKAFKEALERTKLNGYEGLTLTYANVEKAGTA</sequence>
<dbReference type="Proteomes" id="UP000077875">
    <property type="component" value="Chromosome"/>
</dbReference>
<dbReference type="PANTHER" id="PTHR43098">
    <property type="entry name" value="L-ORNITHINE N(5)-MONOOXYGENASE-RELATED"/>
    <property type="match status" value="1"/>
</dbReference>
<evidence type="ECO:0000256" key="3">
    <source>
        <dbReference type="ARBA" id="ARBA00022857"/>
    </source>
</evidence>
<name>A0A172YF37_9GAMM</name>
<dbReference type="SUPFAM" id="SSF51905">
    <property type="entry name" value="FAD/NAD(P)-binding domain"/>
    <property type="match status" value="2"/>
</dbReference>
<dbReference type="GO" id="GO:0050660">
    <property type="term" value="F:flavin adenine dinucleotide binding"/>
    <property type="evidence" value="ECO:0007669"/>
    <property type="project" value="InterPro"/>
</dbReference>
<dbReference type="InterPro" id="IPR050775">
    <property type="entry name" value="FAD-binding_Monooxygenases"/>
</dbReference>
<evidence type="ECO:0000256" key="2">
    <source>
        <dbReference type="ARBA" id="ARBA00022827"/>
    </source>
</evidence>
<dbReference type="Pfam" id="PF00743">
    <property type="entry name" value="FMO-like"/>
    <property type="match status" value="1"/>
</dbReference>
<gene>
    <name evidence="5" type="ORF">A5892_10460</name>
</gene>
<dbReference type="InterPro" id="IPR036188">
    <property type="entry name" value="FAD/NAD-bd_sf"/>
</dbReference>
<keyword evidence="6" id="KW-1185">Reference proteome</keyword>
<reference evidence="5 6" key="1">
    <citation type="submission" date="2016-04" db="EMBL/GenBank/DDBJ databases">
        <title>Complete Genome Sequence of Halotalea alkalilenta IHB B 13600.</title>
        <authorList>
            <person name="Swarnkar M.K."/>
            <person name="Sharma A."/>
            <person name="Kaushal K."/>
            <person name="Soni R."/>
            <person name="Rana S."/>
            <person name="Singh A.K."/>
            <person name="Gulati A."/>
        </authorList>
    </citation>
    <scope>NUCLEOTIDE SEQUENCE [LARGE SCALE GENOMIC DNA]</scope>
    <source>
        <strain evidence="5 6">IHB B 13600</strain>
    </source>
</reference>
<dbReference type="KEGG" id="haa:A5892_10460"/>
<organism evidence="5 6">
    <name type="scientific">Halotalea alkalilenta</name>
    <dbReference type="NCBI Taxonomy" id="376489"/>
    <lineage>
        <taxon>Bacteria</taxon>
        <taxon>Pseudomonadati</taxon>
        <taxon>Pseudomonadota</taxon>
        <taxon>Gammaproteobacteria</taxon>
        <taxon>Oceanospirillales</taxon>
        <taxon>Halomonadaceae</taxon>
        <taxon>Halotalea</taxon>
    </lineage>
</organism>
<keyword evidence="4" id="KW-0560">Oxidoreductase</keyword>
<evidence type="ECO:0000313" key="6">
    <source>
        <dbReference type="Proteomes" id="UP000077875"/>
    </source>
</evidence>
<dbReference type="GO" id="GO:0050661">
    <property type="term" value="F:NADP binding"/>
    <property type="evidence" value="ECO:0007669"/>
    <property type="project" value="InterPro"/>
</dbReference>
<keyword evidence="1" id="KW-0285">Flavoprotein</keyword>
<protein>
    <submittedName>
        <fullName evidence="5">Cyclohexanone monooxygenase</fullName>
    </submittedName>
</protein>
<dbReference type="Gene3D" id="3.50.50.60">
    <property type="entry name" value="FAD/NAD(P)-binding domain"/>
    <property type="match status" value="2"/>
</dbReference>
<dbReference type="AlphaFoldDB" id="A0A172YF37"/>